<keyword evidence="5" id="KW-0813">Transport</keyword>
<evidence type="ECO:0000256" key="8">
    <source>
        <dbReference type="ARBA" id="ARBA00023004"/>
    </source>
</evidence>
<keyword evidence="6 9" id="KW-0479">Metal-binding</keyword>
<dbReference type="AlphaFoldDB" id="A0A1T5JVK4"/>
<dbReference type="EMBL" id="FUZV01000001">
    <property type="protein sequence ID" value="SKC55344.1"/>
    <property type="molecule type" value="Genomic_DNA"/>
</dbReference>
<evidence type="ECO:0000256" key="3">
    <source>
        <dbReference type="ARBA" id="ARBA00004933"/>
    </source>
</evidence>
<evidence type="ECO:0000256" key="9">
    <source>
        <dbReference type="RuleBase" id="RU003820"/>
    </source>
</evidence>
<keyword evidence="12" id="KW-1185">Reference proteome</keyword>
<dbReference type="InterPro" id="IPR024934">
    <property type="entry name" value="Rubredoxin-like_dom"/>
</dbReference>
<dbReference type="PANTHER" id="PTHR47627">
    <property type="entry name" value="RUBREDOXIN"/>
    <property type="match status" value="1"/>
</dbReference>
<protein>
    <recommendedName>
        <fullName evidence="9">Rubredoxin</fullName>
    </recommendedName>
</protein>
<evidence type="ECO:0000259" key="10">
    <source>
        <dbReference type="PROSITE" id="PS50903"/>
    </source>
</evidence>
<dbReference type="InterPro" id="IPR018527">
    <property type="entry name" value="Rubredoxin_Fe_BS"/>
</dbReference>
<feature type="domain" description="Rubredoxin-like" evidence="10">
    <location>
        <begin position="13"/>
        <end position="64"/>
    </location>
</feature>
<dbReference type="GO" id="GO:0009055">
    <property type="term" value="F:electron transfer activity"/>
    <property type="evidence" value="ECO:0007669"/>
    <property type="project" value="TreeGrafter"/>
</dbReference>
<dbReference type="PANTHER" id="PTHR47627:SF1">
    <property type="entry name" value="RUBREDOXIN-1-RELATED"/>
    <property type="match status" value="1"/>
</dbReference>
<dbReference type="Gene3D" id="2.20.28.10">
    <property type="match status" value="1"/>
</dbReference>
<keyword evidence="7 9" id="KW-0249">Electron transport</keyword>
<comment type="cofactor">
    <cofactor evidence="1 9">
        <name>Fe(3+)</name>
        <dbReference type="ChEBI" id="CHEBI:29034"/>
    </cofactor>
</comment>
<dbReference type="Pfam" id="PF00301">
    <property type="entry name" value="Rubredoxin"/>
    <property type="match status" value="1"/>
</dbReference>
<comment type="function">
    <text evidence="2">Involved in the hydrocarbon hydroxylating system, which transfers electrons from NADH to rubredoxin reductase and then through rubredoxin to alkane 1 monooxygenase.</text>
</comment>
<name>A0A1T5JVK4_9GAMM</name>
<dbReference type="Proteomes" id="UP000190341">
    <property type="component" value="Unassembled WGS sequence"/>
</dbReference>
<evidence type="ECO:0000256" key="7">
    <source>
        <dbReference type="ARBA" id="ARBA00022982"/>
    </source>
</evidence>
<dbReference type="PROSITE" id="PS50903">
    <property type="entry name" value="RUBREDOXIN_LIKE"/>
    <property type="match status" value="1"/>
</dbReference>
<dbReference type="PRINTS" id="PR00163">
    <property type="entry name" value="RUBREDOXIN"/>
</dbReference>
<dbReference type="STRING" id="428993.SAMN06296058_1117"/>
<dbReference type="InterPro" id="IPR050526">
    <property type="entry name" value="Rubredoxin_ET"/>
</dbReference>
<dbReference type="InterPro" id="IPR024935">
    <property type="entry name" value="Rubredoxin_dom"/>
</dbReference>
<accession>A0A1T5JVK4</accession>
<dbReference type="PROSITE" id="PS00202">
    <property type="entry name" value="RUBREDOXIN"/>
    <property type="match status" value="1"/>
</dbReference>
<comment type="pathway">
    <text evidence="3">Hydrocarbon metabolism; alkane degradation.</text>
</comment>
<organism evidence="11 12">
    <name type="scientific">Pseudoxanthomonas indica</name>
    <dbReference type="NCBI Taxonomy" id="428993"/>
    <lineage>
        <taxon>Bacteria</taxon>
        <taxon>Pseudomonadati</taxon>
        <taxon>Pseudomonadota</taxon>
        <taxon>Gammaproteobacteria</taxon>
        <taxon>Lysobacterales</taxon>
        <taxon>Lysobacteraceae</taxon>
        <taxon>Pseudoxanthomonas</taxon>
    </lineage>
</organism>
<dbReference type="GO" id="GO:0005506">
    <property type="term" value="F:iron ion binding"/>
    <property type="evidence" value="ECO:0007669"/>
    <property type="project" value="UniProtKB-UniRule"/>
</dbReference>
<dbReference type="CDD" id="cd00730">
    <property type="entry name" value="rubredoxin"/>
    <property type="match status" value="1"/>
</dbReference>
<dbReference type="FunFam" id="2.20.28.10:FF:000001">
    <property type="entry name" value="Rubredoxin"/>
    <property type="match status" value="1"/>
</dbReference>
<sequence>MHYPMSDATATTWRTWMCVVCGFVYDEADGLPEEGIAPGTRWEDIPDTWTCPDCGVTKDDFEMVEI</sequence>
<evidence type="ECO:0000313" key="11">
    <source>
        <dbReference type="EMBL" id="SKC55344.1"/>
    </source>
</evidence>
<dbReference type="GO" id="GO:0043448">
    <property type="term" value="P:alkane catabolic process"/>
    <property type="evidence" value="ECO:0007669"/>
    <property type="project" value="TreeGrafter"/>
</dbReference>
<proteinExistence type="inferred from homology"/>
<evidence type="ECO:0000256" key="5">
    <source>
        <dbReference type="ARBA" id="ARBA00022448"/>
    </source>
</evidence>
<evidence type="ECO:0000256" key="6">
    <source>
        <dbReference type="ARBA" id="ARBA00022723"/>
    </source>
</evidence>
<keyword evidence="8 9" id="KW-0408">Iron</keyword>
<evidence type="ECO:0000256" key="2">
    <source>
        <dbReference type="ARBA" id="ARBA00002792"/>
    </source>
</evidence>
<dbReference type="SUPFAM" id="SSF57802">
    <property type="entry name" value="Rubredoxin-like"/>
    <property type="match status" value="1"/>
</dbReference>
<comment type="similarity">
    <text evidence="4 9">Belongs to the rubredoxin family.</text>
</comment>
<reference evidence="11 12" key="1">
    <citation type="submission" date="2017-02" db="EMBL/GenBank/DDBJ databases">
        <authorList>
            <person name="Peterson S.W."/>
        </authorList>
    </citation>
    <scope>NUCLEOTIDE SEQUENCE [LARGE SCALE GENOMIC DNA]</scope>
    <source>
        <strain evidence="11 12">P15</strain>
    </source>
</reference>
<evidence type="ECO:0000256" key="4">
    <source>
        <dbReference type="ARBA" id="ARBA00005337"/>
    </source>
</evidence>
<gene>
    <name evidence="11" type="ORF">SAMN06296058_1117</name>
</gene>
<evidence type="ECO:0000256" key="1">
    <source>
        <dbReference type="ARBA" id="ARBA00001965"/>
    </source>
</evidence>
<evidence type="ECO:0000313" key="12">
    <source>
        <dbReference type="Proteomes" id="UP000190341"/>
    </source>
</evidence>